<dbReference type="STRING" id="1137284.GCA_001418205_03143"/>
<gene>
    <name evidence="2" type="ORF">Ga0061065_11283</name>
</gene>
<dbReference type="Gene3D" id="1.10.3210.10">
    <property type="entry name" value="Hypothetical protein af1432"/>
    <property type="match status" value="1"/>
</dbReference>
<dbReference type="Proteomes" id="UP000182769">
    <property type="component" value="Unassembled WGS sequence"/>
</dbReference>
<dbReference type="OrthoDB" id="9784953at2"/>
<evidence type="ECO:0000313" key="2">
    <source>
        <dbReference type="EMBL" id="CUB05707.1"/>
    </source>
</evidence>
<evidence type="ECO:0000313" key="3">
    <source>
        <dbReference type="Proteomes" id="UP000182769"/>
    </source>
</evidence>
<organism evidence="2 3">
    <name type="scientific">Marinomonas fungiae</name>
    <dbReference type="NCBI Taxonomy" id="1137284"/>
    <lineage>
        <taxon>Bacteria</taxon>
        <taxon>Pseudomonadati</taxon>
        <taxon>Pseudomonadota</taxon>
        <taxon>Gammaproteobacteria</taxon>
        <taxon>Oceanospirillales</taxon>
        <taxon>Oceanospirillaceae</taxon>
        <taxon>Marinomonas</taxon>
    </lineage>
</organism>
<dbReference type="PROSITE" id="PS51833">
    <property type="entry name" value="HDOD"/>
    <property type="match status" value="1"/>
</dbReference>
<dbReference type="SUPFAM" id="SSF109604">
    <property type="entry name" value="HD-domain/PDEase-like"/>
    <property type="match status" value="1"/>
</dbReference>
<name>A0A0K6IQX6_9GAMM</name>
<evidence type="ECO:0000259" key="1">
    <source>
        <dbReference type="PROSITE" id="PS51833"/>
    </source>
</evidence>
<dbReference type="AlphaFoldDB" id="A0A0K6IQX6"/>
<dbReference type="InterPro" id="IPR013976">
    <property type="entry name" value="HDOD"/>
</dbReference>
<dbReference type="PANTHER" id="PTHR33525">
    <property type="match status" value="1"/>
</dbReference>
<keyword evidence="3" id="KW-1185">Reference proteome</keyword>
<proteinExistence type="predicted"/>
<dbReference type="EMBL" id="CYHG01000012">
    <property type="protein sequence ID" value="CUB05707.1"/>
    <property type="molecule type" value="Genomic_DNA"/>
</dbReference>
<dbReference type="PANTHER" id="PTHR33525:SF6">
    <property type="entry name" value="HDOD DOMAIN-CONTAINING PROTEIN"/>
    <property type="match status" value="1"/>
</dbReference>
<protein>
    <submittedName>
        <fullName evidence="2">HD-like signal output (HDOD) domain, no enzymatic activity</fullName>
    </submittedName>
</protein>
<accession>A0A0K6IQX6</accession>
<reference evidence="3" key="1">
    <citation type="submission" date="2015-08" db="EMBL/GenBank/DDBJ databases">
        <authorList>
            <person name="Varghese N."/>
        </authorList>
    </citation>
    <scope>NUCLEOTIDE SEQUENCE [LARGE SCALE GENOMIC DNA]</scope>
    <source>
        <strain evidence="3">JCM 18476</strain>
    </source>
</reference>
<feature type="domain" description="HDOD" evidence="1">
    <location>
        <begin position="19"/>
        <end position="212"/>
    </location>
</feature>
<dbReference type="RefSeq" id="WP_055464176.1">
    <property type="nucleotide sequence ID" value="NZ_CYHG01000012.1"/>
</dbReference>
<dbReference type="InterPro" id="IPR052340">
    <property type="entry name" value="RNase_Y/CdgJ"/>
</dbReference>
<sequence length="288" mass="32641">MSTGLNDEQLKRVLQGITIPPQPQVMVDLHMEQAMPEPDMSRIAQIISQDVGLSAAVLKFVNSAYYGLPRKISSIQQAVMMLGIRSIANIVNGLAVKSELSDGAIEELHNFWDNAMDVASICSSIANQLGFKYQDECYALGLFHNAGIPLMMSRFDGYKEVLEQGYQSFDFELTDMENKRFRTNHSVVGYYLAKSWALPKACCYVIAHHHRALKLYEERIAGDSKYLTFMSILKMAEHISTTYKQLGRATEDYEWMQIGHYALEHLELTEYDFEGIIDTCREQGIGNL</sequence>
<dbReference type="Pfam" id="PF08668">
    <property type="entry name" value="HDOD"/>
    <property type="match status" value="1"/>
</dbReference>